<name>A0A0C2CXA5_9BILA</name>
<evidence type="ECO:0000313" key="1">
    <source>
        <dbReference type="EMBL" id="KIH54482.1"/>
    </source>
</evidence>
<keyword evidence="2" id="KW-1185">Reference proteome</keyword>
<dbReference type="GO" id="GO:0006508">
    <property type="term" value="P:proteolysis"/>
    <property type="evidence" value="ECO:0007669"/>
    <property type="project" value="InterPro"/>
</dbReference>
<dbReference type="OrthoDB" id="5842864at2759"/>
<dbReference type="EMBL" id="KN739021">
    <property type="protein sequence ID" value="KIH54482.1"/>
    <property type="molecule type" value="Genomic_DNA"/>
</dbReference>
<evidence type="ECO:0000313" key="2">
    <source>
        <dbReference type="Proteomes" id="UP000054047"/>
    </source>
</evidence>
<dbReference type="Pfam" id="PF05577">
    <property type="entry name" value="Peptidase_S28"/>
    <property type="match status" value="1"/>
</dbReference>
<dbReference type="InterPro" id="IPR008758">
    <property type="entry name" value="Peptidase_S28"/>
</dbReference>
<dbReference type="Proteomes" id="UP000054047">
    <property type="component" value="Unassembled WGS sequence"/>
</dbReference>
<reference evidence="1 2" key="1">
    <citation type="submission" date="2013-12" db="EMBL/GenBank/DDBJ databases">
        <title>Draft genome of the parsitic nematode Ancylostoma duodenale.</title>
        <authorList>
            <person name="Mitreva M."/>
        </authorList>
    </citation>
    <scope>NUCLEOTIDE SEQUENCE [LARGE SCALE GENOMIC DNA]</scope>
    <source>
        <strain evidence="1 2">Zhejiang</strain>
    </source>
</reference>
<protein>
    <submittedName>
        <fullName evidence="1">Uncharacterized protein</fullName>
    </submittedName>
</protein>
<dbReference type="InterPro" id="IPR029058">
    <property type="entry name" value="AB_hydrolase_fold"/>
</dbReference>
<dbReference type="AlphaFoldDB" id="A0A0C2CXA5"/>
<organism evidence="1 2">
    <name type="scientific">Ancylostoma duodenale</name>
    <dbReference type="NCBI Taxonomy" id="51022"/>
    <lineage>
        <taxon>Eukaryota</taxon>
        <taxon>Metazoa</taxon>
        <taxon>Ecdysozoa</taxon>
        <taxon>Nematoda</taxon>
        <taxon>Chromadorea</taxon>
        <taxon>Rhabditida</taxon>
        <taxon>Rhabditina</taxon>
        <taxon>Rhabditomorpha</taxon>
        <taxon>Strongyloidea</taxon>
        <taxon>Ancylostomatidae</taxon>
        <taxon>Ancylostomatinae</taxon>
        <taxon>Ancylostoma</taxon>
    </lineage>
</organism>
<accession>A0A0C2CXA5</accession>
<gene>
    <name evidence="1" type="ORF">ANCDUO_15371</name>
</gene>
<proteinExistence type="predicted"/>
<dbReference type="GO" id="GO:0070008">
    <property type="term" value="F:serine-type exopeptidase activity"/>
    <property type="evidence" value="ECO:0007669"/>
    <property type="project" value="InterPro"/>
</dbReference>
<sequence>MIDWVSYLVEFAIHPGPEQQLAHAATLAKASNVVLPNGSLDPWHALGCYLNNTATMYPILING</sequence>
<dbReference type="Gene3D" id="3.40.50.1820">
    <property type="entry name" value="alpha/beta hydrolase"/>
    <property type="match status" value="1"/>
</dbReference>